<proteinExistence type="predicted"/>
<evidence type="ECO:0000313" key="1">
    <source>
        <dbReference type="EMBL" id="KAG1884230.1"/>
    </source>
</evidence>
<dbReference type="EMBL" id="JABBWK010000426">
    <property type="protein sequence ID" value="KAG1884230.1"/>
    <property type="molecule type" value="Genomic_DNA"/>
</dbReference>
<accession>A0AAD4DMV6</accession>
<keyword evidence="2" id="KW-1185">Reference proteome</keyword>
<protein>
    <submittedName>
        <fullName evidence="1">Uncharacterized protein</fullName>
    </submittedName>
</protein>
<dbReference type="RefSeq" id="XP_041216252.1">
    <property type="nucleotide sequence ID" value="XM_041363501.1"/>
</dbReference>
<reference evidence="1" key="1">
    <citation type="journal article" date="2020" name="New Phytol.">
        <title>Comparative genomics reveals dynamic genome evolution in host specialist ectomycorrhizal fungi.</title>
        <authorList>
            <person name="Lofgren L.A."/>
            <person name="Nguyen N.H."/>
            <person name="Vilgalys R."/>
            <person name="Ruytinx J."/>
            <person name="Liao H.L."/>
            <person name="Branco S."/>
            <person name="Kuo A."/>
            <person name="LaButti K."/>
            <person name="Lipzen A."/>
            <person name="Andreopoulos W."/>
            <person name="Pangilinan J."/>
            <person name="Riley R."/>
            <person name="Hundley H."/>
            <person name="Na H."/>
            <person name="Barry K."/>
            <person name="Grigoriev I.V."/>
            <person name="Stajich J.E."/>
            <person name="Kennedy P.G."/>
        </authorList>
    </citation>
    <scope>NUCLEOTIDE SEQUENCE</scope>
    <source>
        <strain evidence="1">FC203</strain>
    </source>
</reference>
<name>A0AAD4DMV6_9AGAM</name>
<dbReference type="GeneID" id="64657799"/>
<gene>
    <name evidence="1" type="ORF">F5891DRAFT_1090813</name>
</gene>
<dbReference type="AlphaFoldDB" id="A0AAD4DMV6"/>
<organism evidence="1 2">
    <name type="scientific">Suillus fuscotomentosus</name>
    <dbReference type="NCBI Taxonomy" id="1912939"/>
    <lineage>
        <taxon>Eukaryota</taxon>
        <taxon>Fungi</taxon>
        <taxon>Dikarya</taxon>
        <taxon>Basidiomycota</taxon>
        <taxon>Agaricomycotina</taxon>
        <taxon>Agaricomycetes</taxon>
        <taxon>Agaricomycetidae</taxon>
        <taxon>Boletales</taxon>
        <taxon>Suillineae</taxon>
        <taxon>Suillaceae</taxon>
        <taxon>Suillus</taxon>
    </lineage>
</organism>
<comment type="caution">
    <text evidence="1">The sequence shown here is derived from an EMBL/GenBank/DDBJ whole genome shotgun (WGS) entry which is preliminary data.</text>
</comment>
<sequence length="79" mass="8931">MVYIPVSVSHINLLLLLVALCLGVLLGAMHSVQIRPMYYISASKFEPDQARRLPLQHVKLTQIAPLFITFNPYLLPLDD</sequence>
<evidence type="ECO:0000313" key="2">
    <source>
        <dbReference type="Proteomes" id="UP001195769"/>
    </source>
</evidence>
<dbReference type="Proteomes" id="UP001195769">
    <property type="component" value="Unassembled WGS sequence"/>
</dbReference>